<keyword evidence="7" id="KW-0963">Cytoplasm</keyword>
<accession>A0A921QS97</accession>
<evidence type="ECO:0000256" key="14">
    <source>
        <dbReference type="SAM" id="Phobius"/>
    </source>
</evidence>
<dbReference type="EMBL" id="CM027685">
    <property type="protein sequence ID" value="KAG0525945.1"/>
    <property type="molecule type" value="Genomic_DNA"/>
</dbReference>
<name>A0A921QS97_SORBI</name>
<evidence type="ECO:0000256" key="1">
    <source>
        <dbReference type="ARBA" id="ARBA00004123"/>
    </source>
</evidence>
<reference evidence="15" key="1">
    <citation type="journal article" date="2019" name="BMC Genomics">
        <title>A new reference genome for Sorghum bicolor reveals high levels of sequence similarity between sweet and grain genotypes: implications for the genetics of sugar metabolism.</title>
        <authorList>
            <person name="Cooper E.A."/>
            <person name="Brenton Z.W."/>
            <person name="Flinn B.S."/>
            <person name="Jenkins J."/>
            <person name="Shu S."/>
            <person name="Flowers D."/>
            <person name="Luo F."/>
            <person name="Wang Y."/>
            <person name="Xia P."/>
            <person name="Barry K."/>
            <person name="Daum C."/>
            <person name="Lipzen A."/>
            <person name="Yoshinaga Y."/>
            <person name="Schmutz J."/>
            <person name="Saski C."/>
            <person name="Vermerris W."/>
            <person name="Kresovich S."/>
        </authorList>
    </citation>
    <scope>NUCLEOTIDE SEQUENCE</scope>
</reference>
<keyword evidence="12" id="KW-0539">Nucleus</keyword>
<keyword evidence="9" id="KW-0256">Endoplasmic reticulum</keyword>
<comment type="caution">
    <text evidence="15">The sequence shown here is derived from an EMBL/GenBank/DDBJ whole genome shotgun (WGS) entry which is preliminary data.</text>
</comment>
<dbReference type="AlphaFoldDB" id="A0A921QS97"/>
<reference evidence="15" key="2">
    <citation type="submission" date="2020-10" db="EMBL/GenBank/DDBJ databases">
        <authorList>
            <person name="Cooper E.A."/>
            <person name="Brenton Z.W."/>
            <person name="Flinn B.S."/>
            <person name="Jenkins J."/>
            <person name="Shu S."/>
            <person name="Flowers D."/>
            <person name="Luo F."/>
            <person name="Wang Y."/>
            <person name="Xia P."/>
            <person name="Barry K."/>
            <person name="Daum C."/>
            <person name="Lipzen A."/>
            <person name="Yoshinaga Y."/>
            <person name="Schmutz J."/>
            <person name="Saski C."/>
            <person name="Vermerris W."/>
            <person name="Kresovich S."/>
        </authorList>
    </citation>
    <scope>NUCLEOTIDE SEQUENCE</scope>
</reference>
<evidence type="ECO:0000313" key="16">
    <source>
        <dbReference type="Proteomes" id="UP000807115"/>
    </source>
</evidence>
<evidence type="ECO:0000256" key="10">
    <source>
        <dbReference type="ARBA" id="ARBA00022989"/>
    </source>
</evidence>
<evidence type="ECO:0000256" key="2">
    <source>
        <dbReference type="ARBA" id="ARBA00004141"/>
    </source>
</evidence>
<dbReference type="Proteomes" id="UP000807115">
    <property type="component" value="Chromosome 6"/>
</dbReference>
<dbReference type="PANTHER" id="PTHR36023:SF1">
    <property type="entry name" value="PROTEIN AUXIN-REGULATED GENE INVOLVED IN ORGAN SIZE"/>
    <property type="match status" value="1"/>
</dbReference>
<comment type="subcellular location">
    <subcellularLocation>
        <location evidence="4">Cytoplasm</location>
    </subcellularLocation>
    <subcellularLocation>
        <location evidence="3">Endoplasmic reticulum</location>
    </subcellularLocation>
    <subcellularLocation>
        <location evidence="2">Membrane</location>
        <topology evidence="2">Multi-pass membrane protein</topology>
    </subcellularLocation>
    <subcellularLocation>
        <location evidence="1">Nucleus</location>
    </subcellularLocation>
</comment>
<dbReference type="GO" id="GO:0016020">
    <property type="term" value="C:membrane"/>
    <property type="evidence" value="ECO:0007669"/>
    <property type="project" value="UniProtKB-SubCell"/>
</dbReference>
<keyword evidence="11 14" id="KW-0472">Membrane</keyword>
<organism evidence="15 16">
    <name type="scientific">Sorghum bicolor</name>
    <name type="common">Sorghum</name>
    <name type="synonym">Sorghum vulgare</name>
    <dbReference type="NCBI Taxonomy" id="4558"/>
    <lineage>
        <taxon>Eukaryota</taxon>
        <taxon>Viridiplantae</taxon>
        <taxon>Streptophyta</taxon>
        <taxon>Embryophyta</taxon>
        <taxon>Tracheophyta</taxon>
        <taxon>Spermatophyta</taxon>
        <taxon>Magnoliopsida</taxon>
        <taxon>Liliopsida</taxon>
        <taxon>Poales</taxon>
        <taxon>Poaceae</taxon>
        <taxon>PACMAD clade</taxon>
        <taxon>Panicoideae</taxon>
        <taxon>Andropogonodae</taxon>
        <taxon>Andropogoneae</taxon>
        <taxon>Sorghinae</taxon>
        <taxon>Sorghum</taxon>
    </lineage>
</organism>
<evidence type="ECO:0000256" key="8">
    <source>
        <dbReference type="ARBA" id="ARBA00022692"/>
    </source>
</evidence>
<evidence type="ECO:0000256" key="13">
    <source>
        <dbReference type="SAM" id="MobiDB-lite"/>
    </source>
</evidence>
<evidence type="ECO:0000313" key="15">
    <source>
        <dbReference type="EMBL" id="KAG0525945.1"/>
    </source>
</evidence>
<feature type="region of interest" description="Disordered" evidence="13">
    <location>
        <begin position="1"/>
        <end position="73"/>
    </location>
</feature>
<feature type="transmembrane region" description="Helical" evidence="14">
    <location>
        <begin position="86"/>
        <end position="106"/>
    </location>
</feature>
<evidence type="ECO:0000256" key="3">
    <source>
        <dbReference type="ARBA" id="ARBA00004240"/>
    </source>
</evidence>
<evidence type="ECO:0000256" key="9">
    <source>
        <dbReference type="ARBA" id="ARBA00022824"/>
    </source>
</evidence>
<keyword evidence="8 14" id="KW-0812">Transmembrane</keyword>
<keyword evidence="10 14" id="KW-1133">Transmembrane helix</keyword>
<dbReference type="KEGG" id="sbi:8075857"/>
<dbReference type="GO" id="GO:0005783">
    <property type="term" value="C:endoplasmic reticulum"/>
    <property type="evidence" value="ECO:0007669"/>
    <property type="project" value="UniProtKB-SubCell"/>
</dbReference>
<dbReference type="PANTHER" id="PTHR36023">
    <property type="entry name" value="ARGOS-LIKE PROTEIN"/>
    <property type="match status" value="1"/>
</dbReference>
<dbReference type="Gramene" id="EES10865">
    <property type="protein sequence ID" value="EES10865"/>
    <property type="gene ID" value="SORBI_3006G092500"/>
</dbReference>
<dbReference type="InterPro" id="IPR037468">
    <property type="entry name" value="ARGOS/ARL/OSR1"/>
</dbReference>
<gene>
    <name evidence="15" type="ORF">BDA96_06G101900</name>
</gene>
<feature type="transmembrane region" description="Helical" evidence="14">
    <location>
        <begin position="112"/>
        <end position="130"/>
    </location>
</feature>
<evidence type="ECO:0000256" key="11">
    <source>
        <dbReference type="ARBA" id="ARBA00023136"/>
    </source>
</evidence>
<proteinExistence type="inferred from homology"/>
<evidence type="ECO:0000256" key="5">
    <source>
        <dbReference type="ARBA" id="ARBA00006891"/>
    </source>
</evidence>
<protein>
    <submittedName>
        <fullName evidence="15">Uncharacterized protein</fullName>
    </submittedName>
</protein>
<dbReference type="GO" id="GO:0005634">
    <property type="term" value="C:nucleus"/>
    <property type="evidence" value="ECO:0007669"/>
    <property type="project" value="UniProtKB-SubCell"/>
</dbReference>
<evidence type="ECO:0000256" key="7">
    <source>
        <dbReference type="ARBA" id="ARBA00022490"/>
    </source>
</evidence>
<keyword evidence="6" id="KW-0217">Developmental protein</keyword>
<sequence>MSTGRPEDIQQLINSATSSPNRTSPSASPSDMESGGGSASSPRASTSDRRLQRAAHSHREEWEPAAAASGDGGTGSLWSRYFSLPVLLLVGVTASLVILPLVLPPLPPPPSMLMLVPVAMLVLLLVLAFMPTSSVRAGTGTGPTYM</sequence>
<dbReference type="OrthoDB" id="696021at2759"/>
<comment type="similarity">
    <text evidence="5">Belongs to the plant organ size related (OSR) protein family.</text>
</comment>
<dbReference type="GO" id="GO:0009725">
    <property type="term" value="P:response to hormone"/>
    <property type="evidence" value="ECO:0007669"/>
    <property type="project" value="UniProtKB-ARBA"/>
</dbReference>
<feature type="compositionally biased region" description="Polar residues" evidence="13">
    <location>
        <begin position="11"/>
        <end position="31"/>
    </location>
</feature>
<evidence type="ECO:0000256" key="12">
    <source>
        <dbReference type="ARBA" id="ARBA00023242"/>
    </source>
</evidence>
<feature type="compositionally biased region" description="Basic and acidic residues" evidence="13">
    <location>
        <begin position="46"/>
        <end position="62"/>
    </location>
</feature>
<dbReference type="GO" id="GO:0046622">
    <property type="term" value="P:positive regulation of organ growth"/>
    <property type="evidence" value="ECO:0007669"/>
    <property type="project" value="InterPro"/>
</dbReference>
<evidence type="ECO:0000256" key="6">
    <source>
        <dbReference type="ARBA" id="ARBA00022473"/>
    </source>
</evidence>
<evidence type="ECO:0000256" key="4">
    <source>
        <dbReference type="ARBA" id="ARBA00004496"/>
    </source>
</evidence>